<dbReference type="InParanoid" id="A0A4W3GWM0"/>
<evidence type="ECO:0000313" key="2">
    <source>
        <dbReference type="Proteomes" id="UP000314986"/>
    </source>
</evidence>
<dbReference type="PANTHER" id="PTHR36290">
    <property type="entry name" value="RIKEN CDNA D630039A03 GENE"/>
    <property type="match status" value="1"/>
</dbReference>
<dbReference type="Ensembl" id="ENSCMIT00000007591.1">
    <property type="protein sequence ID" value="ENSCMIP00000007367.1"/>
    <property type="gene ID" value="ENSCMIG00000004058.1"/>
</dbReference>
<keyword evidence="2" id="KW-1185">Reference proteome</keyword>
<dbReference type="PANTHER" id="PTHR36290:SF1">
    <property type="entry name" value="RIKEN CDNA D630039A03 GENE"/>
    <property type="match status" value="1"/>
</dbReference>
<dbReference type="Proteomes" id="UP000314986">
    <property type="component" value="Unassembled WGS sequence"/>
</dbReference>
<reference evidence="2" key="3">
    <citation type="journal article" date="2014" name="Nature">
        <title>Elephant shark genome provides unique insights into gnathostome evolution.</title>
        <authorList>
            <consortium name="International Elephant Shark Genome Sequencing Consortium"/>
            <person name="Venkatesh B."/>
            <person name="Lee A.P."/>
            <person name="Ravi V."/>
            <person name="Maurya A.K."/>
            <person name="Lian M.M."/>
            <person name="Swann J.B."/>
            <person name="Ohta Y."/>
            <person name="Flajnik M.F."/>
            <person name="Sutoh Y."/>
            <person name="Kasahara M."/>
            <person name="Hoon S."/>
            <person name="Gangu V."/>
            <person name="Roy S.W."/>
            <person name="Irimia M."/>
            <person name="Korzh V."/>
            <person name="Kondrychyn I."/>
            <person name="Lim Z.W."/>
            <person name="Tay B.H."/>
            <person name="Tohari S."/>
            <person name="Kong K.W."/>
            <person name="Ho S."/>
            <person name="Lorente-Galdos B."/>
            <person name="Quilez J."/>
            <person name="Marques-Bonet T."/>
            <person name="Raney B.J."/>
            <person name="Ingham P.W."/>
            <person name="Tay A."/>
            <person name="Hillier L.W."/>
            <person name="Minx P."/>
            <person name="Boehm T."/>
            <person name="Wilson R.K."/>
            <person name="Brenner S."/>
            <person name="Warren W.C."/>
        </authorList>
    </citation>
    <scope>NUCLEOTIDE SEQUENCE [LARGE SCALE GENOMIC DNA]</scope>
</reference>
<name>A0A4W3GWM0_CALMI</name>
<organism evidence="1 2">
    <name type="scientific">Callorhinchus milii</name>
    <name type="common">Ghost shark</name>
    <dbReference type="NCBI Taxonomy" id="7868"/>
    <lineage>
        <taxon>Eukaryota</taxon>
        <taxon>Metazoa</taxon>
        <taxon>Chordata</taxon>
        <taxon>Craniata</taxon>
        <taxon>Vertebrata</taxon>
        <taxon>Chondrichthyes</taxon>
        <taxon>Holocephali</taxon>
        <taxon>Chimaeriformes</taxon>
        <taxon>Callorhinchidae</taxon>
        <taxon>Callorhinchus</taxon>
    </lineage>
</organism>
<dbReference type="AlphaFoldDB" id="A0A4W3GWM0"/>
<evidence type="ECO:0000313" key="1">
    <source>
        <dbReference type="Ensembl" id="ENSCMIP00000007367.1"/>
    </source>
</evidence>
<reference evidence="1" key="5">
    <citation type="submission" date="2025-09" db="UniProtKB">
        <authorList>
            <consortium name="Ensembl"/>
        </authorList>
    </citation>
    <scope>IDENTIFICATION</scope>
</reference>
<accession>A0A4W3GWM0</accession>
<protein>
    <submittedName>
        <fullName evidence="1">Uncharacterized protein</fullName>
    </submittedName>
</protein>
<proteinExistence type="predicted"/>
<reference evidence="2" key="2">
    <citation type="journal article" date="2007" name="PLoS Biol.">
        <title>Survey sequencing and comparative analysis of the elephant shark (Callorhinchus milii) genome.</title>
        <authorList>
            <person name="Venkatesh B."/>
            <person name="Kirkness E.F."/>
            <person name="Loh Y.H."/>
            <person name="Halpern A.L."/>
            <person name="Lee A.P."/>
            <person name="Johnson J."/>
            <person name="Dandona N."/>
            <person name="Viswanathan L.D."/>
            <person name="Tay A."/>
            <person name="Venter J.C."/>
            <person name="Strausberg R.L."/>
            <person name="Brenner S."/>
        </authorList>
    </citation>
    <scope>NUCLEOTIDE SEQUENCE [LARGE SCALE GENOMIC DNA]</scope>
</reference>
<reference evidence="2" key="1">
    <citation type="journal article" date="2006" name="Science">
        <title>Ancient noncoding elements conserved in the human genome.</title>
        <authorList>
            <person name="Venkatesh B."/>
            <person name="Kirkness E.F."/>
            <person name="Loh Y.H."/>
            <person name="Halpern A.L."/>
            <person name="Lee A.P."/>
            <person name="Johnson J."/>
            <person name="Dandona N."/>
            <person name="Viswanathan L.D."/>
            <person name="Tay A."/>
            <person name="Venter J.C."/>
            <person name="Strausberg R.L."/>
            <person name="Brenner S."/>
        </authorList>
    </citation>
    <scope>NUCLEOTIDE SEQUENCE [LARGE SCALE GENOMIC DNA]</scope>
</reference>
<reference evidence="1" key="4">
    <citation type="submission" date="2025-08" db="UniProtKB">
        <authorList>
            <consortium name="Ensembl"/>
        </authorList>
    </citation>
    <scope>IDENTIFICATION</scope>
</reference>
<sequence length="217" mass="24158">PKGLGGPILLNSASIQNLSRYLRISKPAENSRKRNSKPCCLISVKSKPASGAFLDLQIKTVTVNCTVRKQKAFVEQLPVKRVTLELPKKDYMQDNYTPWRTHLDLHRVVQAQDCKCHKFQSNGKIGLTGGNFPPDQKVFPGSLDHTIPNGEATAYMTFRPDELEKSHILASKDGLVTRAPSSLRLDYYPFPQLKPPRKSDAAKSLGLYAHVGFSAQQ</sequence>